<reference evidence="2 3" key="1">
    <citation type="journal article" date="2021" name="Elife">
        <title>Chloroplast acquisition without the gene transfer in kleptoplastic sea slugs, Plakobranchus ocellatus.</title>
        <authorList>
            <person name="Maeda T."/>
            <person name="Takahashi S."/>
            <person name="Yoshida T."/>
            <person name="Shimamura S."/>
            <person name="Takaki Y."/>
            <person name="Nagai Y."/>
            <person name="Toyoda A."/>
            <person name="Suzuki Y."/>
            <person name="Arimoto A."/>
            <person name="Ishii H."/>
            <person name="Satoh N."/>
            <person name="Nishiyama T."/>
            <person name="Hasebe M."/>
            <person name="Maruyama T."/>
            <person name="Minagawa J."/>
            <person name="Obokata J."/>
            <person name="Shigenobu S."/>
        </authorList>
    </citation>
    <scope>NUCLEOTIDE SEQUENCE [LARGE SCALE GENOMIC DNA]</scope>
</reference>
<evidence type="ECO:0000313" key="2">
    <source>
        <dbReference type="EMBL" id="GFO11001.1"/>
    </source>
</evidence>
<keyword evidence="3" id="KW-1185">Reference proteome</keyword>
<protein>
    <submittedName>
        <fullName evidence="2">Uncharacterized protein</fullName>
    </submittedName>
</protein>
<proteinExistence type="predicted"/>
<dbReference type="EMBL" id="BLXT01004214">
    <property type="protein sequence ID" value="GFO11001.1"/>
    <property type="molecule type" value="Genomic_DNA"/>
</dbReference>
<sequence>MPHISSPGIASPTKPARGFPSALHRNGEIQQPTSSITARARRQEVTQACKWRIGGTVDTNLTEVFRDPCVAGLSTPNYALCPGGRRPGKSEITLQQTGYTHKTKPFLEEAKNRQHLKVHQDFRFCKRIGRGATVHDMNLKCSPLARKAINSGCLW</sequence>
<evidence type="ECO:0000313" key="3">
    <source>
        <dbReference type="Proteomes" id="UP000735302"/>
    </source>
</evidence>
<feature type="compositionally biased region" description="Polar residues" evidence="1">
    <location>
        <begin position="28"/>
        <end position="37"/>
    </location>
</feature>
<dbReference type="AlphaFoldDB" id="A0AAV4AS52"/>
<dbReference type="Proteomes" id="UP000735302">
    <property type="component" value="Unassembled WGS sequence"/>
</dbReference>
<gene>
    <name evidence="2" type="ORF">PoB_003750600</name>
</gene>
<accession>A0AAV4AS52</accession>
<feature type="region of interest" description="Disordered" evidence="1">
    <location>
        <begin position="1"/>
        <end position="39"/>
    </location>
</feature>
<comment type="caution">
    <text evidence="2">The sequence shown here is derived from an EMBL/GenBank/DDBJ whole genome shotgun (WGS) entry which is preliminary data.</text>
</comment>
<organism evidence="2 3">
    <name type="scientific">Plakobranchus ocellatus</name>
    <dbReference type="NCBI Taxonomy" id="259542"/>
    <lineage>
        <taxon>Eukaryota</taxon>
        <taxon>Metazoa</taxon>
        <taxon>Spiralia</taxon>
        <taxon>Lophotrochozoa</taxon>
        <taxon>Mollusca</taxon>
        <taxon>Gastropoda</taxon>
        <taxon>Heterobranchia</taxon>
        <taxon>Euthyneura</taxon>
        <taxon>Panpulmonata</taxon>
        <taxon>Sacoglossa</taxon>
        <taxon>Placobranchoidea</taxon>
        <taxon>Plakobranchidae</taxon>
        <taxon>Plakobranchus</taxon>
    </lineage>
</organism>
<evidence type="ECO:0000256" key="1">
    <source>
        <dbReference type="SAM" id="MobiDB-lite"/>
    </source>
</evidence>
<name>A0AAV4AS52_9GAST</name>